<dbReference type="RefSeq" id="XP_014146194.1">
    <property type="nucleotide sequence ID" value="XM_014290719.1"/>
</dbReference>
<feature type="non-terminal residue" evidence="2">
    <location>
        <position position="99"/>
    </location>
</feature>
<evidence type="ECO:0000256" key="1">
    <source>
        <dbReference type="SAM" id="MobiDB-lite"/>
    </source>
</evidence>
<name>A0A0L0F6C3_9EUKA</name>
<sequence>MRLYGAVSRESLEVALYGFSSTIFSADRMKGCEPPPPVGSPCASPALRRSHRRNSPSAHSQSLTAALDEEDLSGNIFDLGITEEDIKVMERHFLDVFTS</sequence>
<dbReference type="AlphaFoldDB" id="A0A0L0F6C3"/>
<evidence type="ECO:0000313" key="2">
    <source>
        <dbReference type="EMBL" id="KNC72292.1"/>
    </source>
</evidence>
<dbReference type="Proteomes" id="UP000054560">
    <property type="component" value="Unassembled WGS sequence"/>
</dbReference>
<proteinExistence type="predicted"/>
<feature type="compositionally biased region" description="Polar residues" evidence="1">
    <location>
        <begin position="55"/>
        <end position="64"/>
    </location>
</feature>
<reference evidence="2 3" key="1">
    <citation type="submission" date="2011-02" db="EMBL/GenBank/DDBJ databases">
        <title>The Genome Sequence of Sphaeroforma arctica JP610.</title>
        <authorList>
            <consortium name="The Broad Institute Genome Sequencing Platform"/>
            <person name="Russ C."/>
            <person name="Cuomo C."/>
            <person name="Young S.K."/>
            <person name="Zeng Q."/>
            <person name="Gargeya S."/>
            <person name="Alvarado L."/>
            <person name="Berlin A."/>
            <person name="Chapman S.B."/>
            <person name="Chen Z."/>
            <person name="Freedman E."/>
            <person name="Gellesch M."/>
            <person name="Goldberg J."/>
            <person name="Griggs A."/>
            <person name="Gujja S."/>
            <person name="Heilman E."/>
            <person name="Heiman D."/>
            <person name="Howarth C."/>
            <person name="Mehta T."/>
            <person name="Neiman D."/>
            <person name="Pearson M."/>
            <person name="Roberts A."/>
            <person name="Saif S."/>
            <person name="Shea T."/>
            <person name="Shenoy N."/>
            <person name="Sisk P."/>
            <person name="Stolte C."/>
            <person name="Sykes S."/>
            <person name="White J."/>
            <person name="Yandava C."/>
            <person name="Burger G."/>
            <person name="Gray M.W."/>
            <person name="Holland P.W.H."/>
            <person name="King N."/>
            <person name="Lang F.B.F."/>
            <person name="Roger A.J."/>
            <person name="Ruiz-Trillo I."/>
            <person name="Haas B."/>
            <person name="Nusbaum C."/>
            <person name="Birren B."/>
        </authorList>
    </citation>
    <scope>NUCLEOTIDE SEQUENCE [LARGE SCALE GENOMIC DNA]</scope>
    <source>
        <strain evidence="2 3">JP610</strain>
    </source>
</reference>
<evidence type="ECO:0000313" key="3">
    <source>
        <dbReference type="Proteomes" id="UP000054560"/>
    </source>
</evidence>
<feature type="region of interest" description="Disordered" evidence="1">
    <location>
        <begin position="32"/>
        <end position="66"/>
    </location>
</feature>
<keyword evidence="3" id="KW-1185">Reference proteome</keyword>
<dbReference type="GeneID" id="25915658"/>
<accession>A0A0L0F6C3</accession>
<gene>
    <name evidence="2" type="ORF">SARC_15154</name>
</gene>
<dbReference type="EMBL" id="KQ247290">
    <property type="protein sequence ID" value="KNC72292.1"/>
    <property type="molecule type" value="Genomic_DNA"/>
</dbReference>
<organism evidence="2 3">
    <name type="scientific">Sphaeroforma arctica JP610</name>
    <dbReference type="NCBI Taxonomy" id="667725"/>
    <lineage>
        <taxon>Eukaryota</taxon>
        <taxon>Ichthyosporea</taxon>
        <taxon>Ichthyophonida</taxon>
        <taxon>Sphaeroforma</taxon>
    </lineage>
</organism>
<protein>
    <submittedName>
        <fullName evidence="2">Uncharacterized protein</fullName>
    </submittedName>
</protein>